<dbReference type="Proteomes" id="UP000663855">
    <property type="component" value="Unassembled WGS sequence"/>
</dbReference>
<keyword evidence="7" id="KW-0472">Membrane</keyword>
<keyword evidence="4" id="KW-0863">Zinc-finger</keyword>
<gene>
    <name evidence="9" type="ORF">CJN711_LOCUS1798</name>
    <name evidence="10" type="ORF">KQP761_LOCUS31837</name>
    <name evidence="11" type="ORF">MBJ925_LOCUS9939</name>
</gene>
<dbReference type="GO" id="GO:0008270">
    <property type="term" value="F:zinc ion binding"/>
    <property type="evidence" value="ECO:0007669"/>
    <property type="project" value="UniProtKB-KW"/>
</dbReference>
<reference evidence="9" key="1">
    <citation type="submission" date="2021-02" db="EMBL/GenBank/DDBJ databases">
        <authorList>
            <person name="Nowell W R."/>
        </authorList>
    </citation>
    <scope>NUCLEOTIDE SEQUENCE</scope>
</reference>
<dbReference type="EMBL" id="CAJNRE010003964">
    <property type="protein sequence ID" value="CAF2031118.1"/>
    <property type="molecule type" value="Genomic_DNA"/>
</dbReference>
<dbReference type="Proteomes" id="UP000663834">
    <property type="component" value="Unassembled WGS sequence"/>
</dbReference>
<dbReference type="EMBL" id="CAJNOW010017763">
    <property type="protein sequence ID" value="CAF1660101.1"/>
    <property type="molecule type" value="Genomic_DNA"/>
</dbReference>
<evidence type="ECO:0000259" key="8">
    <source>
        <dbReference type="SMART" id="SM01328"/>
    </source>
</evidence>
<evidence type="ECO:0000313" key="12">
    <source>
        <dbReference type="Proteomes" id="UP000663855"/>
    </source>
</evidence>
<dbReference type="Proteomes" id="UP000663824">
    <property type="component" value="Unassembled WGS sequence"/>
</dbReference>
<evidence type="ECO:0000256" key="6">
    <source>
        <dbReference type="ARBA" id="ARBA00022989"/>
    </source>
</evidence>
<feature type="domain" description="3CxxC-type" evidence="8">
    <location>
        <begin position="98"/>
        <end position="216"/>
    </location>
</feature>
<dbReference type="GO" id="GO:0031849">
    <property type="term" value="F:olfactory receptor binding"/>
    <property type="evidence" value="ECO:0007669"/>
    <property type="project" value="TreeGrafter"/>
</dbReference>
<dbReference type="InterPro" id="IPR026096">
    <property type="entry name" value="R-trans_p"/>
</dbReference>
<keyword evidence="2" id="KW-0812">Transmembrane</keyword>
<keyword evidence="3" id="KW-0479">Metal-binding</keyword>
<evidence type="ECO:0000256" key="7">
    <source>
        <dbReference type="ARBA" id="ARBA00023136"/>
    </source>
</evidence>
<protein>
    <recommendedName>
        <fullName evidence="8">3CxxC-type domain-containing protein</fullName>
    </recommendedName>
</protein>
<comment type="caution">
    <text evidence="9">The sequence shown here is derived from an EMBL/GenBank/DDBJ whole genome shotgun (WGS) entry which is preliminary data.</text>
</comment>
<evidence type="ECO:0000256" key="4">
    <source>
        <dbReference type="ARBA" id="ARBA00022771"/>
    </source>
</evidence>
<dbReference type="PANTHER" id="PTHR14402">
    <property type="entry name" value="RECEPTOR TRANSPORTING PROTEIN"/>
    <property type="match status" value="1"/>
</dbReference>
<dbReference type="GO" id="GO:0051205">
    <property type="term" value="P:protein insertion into membrane"/>
    <property type="evidence" value="ECO:0007669"/>
    <property type="project" value="TreeGrafter"/>
</dbReference>
<name>A0A814G1C0_9BILA</name>
<dbReference type="InterPro" id="IPR027377">
    <property type="entry name" value="ZAR1/RTP1-5-like_Znf-3CxxC"/>
</dbReference>
<dbReference type="AlphaFoldDB" id="A0A814G1C0"/>
<sequence length="226" mass="26987">MASSNILAEEDYQTNVIQARSLDNFDKSIICLNFTYVFYTELEINLNWNFHDPMERWYLLFAEISLPICCAKKIDEDNHHTPVQVFVYPPNRLIIYHNAKIKYRCLNCINEWTSARGRAIFQTEIPCANKYNCLFVNLCTQECRLCRRNIQPSWYLCETTRVMKSVCRIIIEEFYSNRNFPLPIHQNSSSDERFIQRASQTNGHHHKNLCQACREGYCYDFHRKYH</sequence>
<comment type="subcellular location">
    <subcellularLocation>
        <location evidence="1">Membrane</location>
        <topology evidence="1">Single-pass membrane protein</topology>
    </subcellularLocation>
</comment>
<dbReference type="GO" id="GO:0006612">
    <property type="term" value="P:protein targeting to membrane"/>
    <property type="evidence" value="ECO:0007669"/>
    <property type="project" value="TreeGrafter"/>
</dbReference>
<dbReference type="EMBL" id="CAJNOV010000118">
    <property type="protein sequence ID" value="CAF0989872.1"/>
    <property type="molecule type" value="Genomic_DNA"/>
</dbReference>
<keyword evidence="6" id="KW-1133">Transmembrane helix</keyword>
<evidence type="ECO:0000313" key="10">
    <source>
        <dbReference type="EMBL" id="CAF1660101.1"/>
    </source>
</evidence>
<dbReference type="SMART" id="SM01328">
    <property type="entry name" value="zf-3CxxC"/>
    <property type="match status" value="1"/>
</dbReference>
<organism evidence="9 12">
    <name type="scientific">Rotaria magnacalcarata</name>
    <dbReference type="NCBI Taxonomy" id="392030"/>
    <lineage>
        <taxon>Eukaryota</taxon>
        <taxon>Metazoa</taxon>
        <taxon>Spiralia</taxon>
        <taxon>Gnathifera</taxon>
        <taxon>Rotifera</taxon>
        <taxon>Eurotatoria</taxon>
        <taxon>Bdelloidea</taxon>
        <taxon>Philodinida</taxon>
        <taxon>Philodinidae</taxon>
        <taxon>Rotaria</taxon>
    </lineage>
</organism>
<evidence type="ECO:0000256" key="1">
    <source>
        <dbReference type="ARBA" id="ARBA00004167"/>
    </source>
</evidence>
<evidence type="ECO:0000313" key="9">
    <source>
        <dbReference type="EMBL" id="CAF0989872.1"/>
    </source>
</evidence>
<keyword evidence="5" id="KW-0862">Zinc</keyword>
<accession>A0A814G1C0</accession>
<evidence type="ECO:0000256" key="5">
    <source>
        <dbReference type="ARBA" id="ARBA00022833"/>
    </source>
</evidence>
<evidence type="ECO:0000313" key="11">
    <source>
        <dbReference type="EMBL" id="CAF2031118.1"/>
    </source>
</evidence>
<dbReference type="GO" id="GO:0016020">
    <property type="term" value="C:membrane"/>
    <property type="evidence" value="ECO:0007669"/>
    <property type="project" value="UniProtKB-SubCell"/>
</dbReference>
<proteinExistence type="predicted"/>
<evidence type="ECO:0000256" key="2">
    <source>
        <dbReference type="ARBA" id="ARBA00022692"/>
    </source>
</evidence>
<evidence type="ECO:0000256" key="3">
    <source>
        <dbReference type="ARBA" id="ARBA00022723"/>
    </source>
</evidence>
<dbReference type="Pfam" id="PF13695">
    <property type="entry name" value="Zn_ribbon_3CxxC"/>
    <property type="match status" value="1"/>
</dbReference>
<dbReference type="OrthoDB" id="9973256at2759"/>
<dbReference type="PANTHER" id="PTHR14402:SF10">
    <property type="entry name" value="3CXXC-TYPE DOMAIN-CONTAINING PROTEIN"/>
    <property type="match status" value="1"/>
</dbReference>